<feature type="coiled-coil region" evidence="1">
    <location>
        <begin position="184"/>
        <end position="218"/>
    </location>
</feature>
<feature type="region of interest" description="Disordered" evidence="2">
    <location>
        <begin position="40"/>
        <end position="61"/>
    </location>
</feature>
<dbReference type="EMBL" id="PVWQ01000013">
    <property type="protein sequence ID" value="RDW65678.1"/>
    <property type="molecule type" value="Genomic_DNA"/>
</dbReference>
<evidence type="ECO:0000313" key="4">
    <source>
        <dbReference type="Proteomes" id="UP000256690"/>
    </source>
</evidence>
<evidence type="ECO:0000256" key="2">
    <source>
        <dbReference type="SAM" id="MobiDB-lite"/>
    </source>
</evidence>
<protein>
    <submittedName>
        <fullName evidence="3">Uncharacterized protein</fullName>
    </submittedName>
</protein>
<reference evidence="3 4" key="1">
    <citation type="journal article" date="2018" name="IMA Fungus">
        <title>IMA Genome-F 9: Draft genome sequence of Annulohypoxylon stygium, Aspergillus mulundensis, Berkeleyomyces basicola (syn. Thielaviopsis basicola), Ceratocystis smalleyi, two Cercospora beticola strains, Coleophoma cylindrospora, Fusarium fracticaudum, Phialophora cf. hyalina, and Morchella septimelata.</title>
        <authorList>
            <person name="Wingfield B.D."/>
            <person name="Bills G.F."/>
            <person name="Dong Y."/>
            <person name="Huang W."/>
            <person name="Nel W.J."/>
            <person name="Swalarsk-Parry B.S."/>
            <person name="Vaghefi N."/>
            <person name="Wilken P.M."/>
            <person name="An Z."/>
            <person name="de Beer Z.W."/>
            <person name="De Vos L."/>
            <person name="Chen L."/>
            <person name="Duong T.A."/>
            <person name="Gao Y."/>
            <person name="Hammerbacher A."/>
            <person name="Kikkert J.R."/>
            <person name="Li Y."/>
            <person name="Li H."/>
            <person name="Li K."/>
            <person name="Li Q."/>
            <person name="Liu X."/>
            <person name="Ma X."/>
            <person name="Naidoo K."/>
            <person name="Pethybridge S.J."/>
            <person name="Sun J."/>
            <person name="Steenkamp E.T."/>
            <person name="van der Nest M.A."/>
            <person name="van Wyk S."/>
            <person name="Wingfield M.J."/>
            <person name="Xiong C."/>
            <person name="Yue Q."/>
            <person name="Zhang X."/>
        </authorList>
    </citation>
    <scope>NUCLEOTIDE SEQUENCE [LARGE SCALE GENOMIC DNA]</scope>
    <source>
        <strain evidence="3 4">DSM 5745</strain>
    </source>
</reference>
<dbReference type="RefSeq" id="XP_026599781.1">
    <property type="nucleotide sequence ID" value="XM_026751433.1"/>
</dbReference>
<name>A0A3D8QVE9_9EURO</name>
<feature type="region of interest" description="Disordered" evidence="2">
    <location>
        <begin position="89"/>
        <end position="129"/>
    </location>
</feature>
<dbReference type="AlphaFoldDB" id="A0A3D8QVE9"/>
<dbReference type="Proteomes" id="UP000256690">
    <property type="component" value="Unassembled WGS sequence"/>
</dbReference>
<comment type="caution">
    <text evidence="3">The sequence shown here is derived from an EMBL/GenBank/DDBJ whole genome shotgun (WGS) entry which is preliminary data.</text>
</comment>
<evidence type="ECO:0000313" key="3">
    <source>
        <dbReference type="EMBL" id="RDW65678.1"/>
    </source>
</evidence>
<dbReference type="GeneID" id="38119787"/>
<feature type="compositionally biased region" description="Low complexity" evidence="2">
    <location>
        <begin position="89"/>
        <end position="123"/>
    </location>
</feature>
<sequence length="233" mass="25554">MTKPTTPSTSPTTTSPTSNNPATLNEYAFDDTLDDPFFSKTSFPSAGIASADPASEETTRNSRWLAALTESPEVYAAADQLVVERRTSSLPCSPSSLTSQQQVSVTPTSNNSSDSSDDTSSPSFKDKGELPARLRPELSIIIPDWADGTPMPRTLSTYDNNNTRSSSAALRRQRELGYLYSTAQEDILREVRTARRENEALKSDILENQRKLEIAKKKIDMLAAMVLRERGGL</sequence>
<feature type="region of interest" description="Disordered" evidence="2">
    <location>
        <begin position="1"/>
        <end position="26"/>
    </location>
</feature>
<keyword evidence="1" id="KW-0175">Coiled coil</keyword>
<keyword evidence="4" id="KW-1185">Reference proteome</keyword>
<organism evidence="3 4">
    <name type="scientific">Aspergillus mulundensis</name>
    <dbReference type="NCBI Taxonomy" id="1810919"/>
    <lineage>
        <taxon>Eukaryota</taxon>
        <taxon>Fungi</taxon>
        <taxon>Dikarya</taxon>
        <taxon>Ascomycota</taxon>
        <taxon>Pezizomycotina</taxon>
        <taxon>Eurotiomycetes</taxon>
        <taxon>Eurotiomycetidae</taxon>
        <taxon>Eurotiales</taxon>
        <taxon>Aspergillaceae</taxon>
        <taxon>Aspergillus</taxon>
        <taxon>Aspergillus subgen. Nidulantes</taxon>
    </lineage>
</organism>
<accession>A0A3D8QVE9</accession>
<evidence type="ECO:0000256" key="1">
    <source>
        <dbReference type="SAM" id="Coils"/>
    </source>
</evidence>
<proteinExistence type="predicted"/>
<gene>
    <name evidence="3" type="ORF">DSM5745_09417</name>
</gene>
<feature type="compositionally biased region" description="Low complexity" evidence="2">
    <location>
        <begin position="1"/>
        <end position="18"/>
    </location>
</feature>